<dbReference type="EMBL" id="JAWRCP010000002">
    <property type="protein sequence ID" value="MDW6094307.1"/>
    <property type="molecule type" value="Genomic_DNA"/>
</dbReference>
<dbReference type="RefSeq" id="WP_318585518.1">
    <property type="nucleotide sequence ID" value="NZ_JAWRCP010000002.1"/>
</dbReference>
<sequence>MLYKQVHSKIMRVQNWLMIVLCFFSYSANATSIHDYLRQKMLTSYDHLNVKIEQCRHKRAKVAKDDIKSAWLSSLSREKKVMVVSILSEMANDQCVAEEKARYSQDLLNYVAETGDKTRLDEWLKIQKTYRPQALESEFQQLDMQQIETLSAQPPFNAPFNPLQLMSVYQ</sequence>
<name>A0ABU4IY35_9VIBR</name>
<accession>A0ABU4IY35</accession>
<gene>
    <name evidence="1" type="ORF">SBX64_17340</name>
</gene>
<dbReference type="Proteomes" id="UP001279860">
    <property type="component" value="Unassembled WGS sequence"/>
</dbReference>
<organism evidence="1 2">
    <name type="scientific">Vibrio rhizosphaerae</name>
    <dbReference type="NCBI Taxonomy" id="398736"/>
    <lineage>
        <taxon>Bacteria</taxon>
        <taxon>Pseudomonadati</taxon>
        <taxon>Pseudomonadota</taxon>
        <taxon>Gammaproteobacteria</taxon>
        <taxon>Vibrionales</taxon>
        <taxon>Vibrionaceae</taxon>
        <taxon>Vibrio</taxon>
    </lineage>
</organism>
<evidence type="ECO:0000313" key="1">
    <source>
        <dbReference type="EMBL" id="MDW6094307.1"/>
    </source>
</evidence>
<comment type="caution">
    <text evidence="1">The sequence shown here is derived from an EMBL/GenBank/DDBJ whole genome shotgun (WGS) entry which is preliminary data.</text>
</comment>
<reference evidence="1 2" key="1">
    <citation type="submission" date="2023-11" db="EMBL/GenBank/DDBJ databases">
        <title>Plant-associative lifestyle of Vibrio porteresiae and its evolutionary dynamics.</title>
        <authorList>
            <person name="Rameshkumar N."/>
            <person name="Kirti K."/>
        </authorList>
    </citation>
    <scope>NUCLEOTIDE SEQUENCE [LARGE SCALE GENOMIC DNA]</scope>
    <source>
        <strain evidence="1 2">MSSRF7</strain>
    </source>
</reference>
<evidence type="ECO:0000313" key="2">
    <source>
        <dbReference type="Proteomes" id="UP001279860"/>
    </source>
</evidence>
<proteinExistence type="predicted"/>
<keyword evidence="2" id="KW-1185">Reference proteome</keyword>
<protein>
    <submittedName>
        <fullName evidence="1">Uncharacterized protein</fullName>
    </submittedName>
</protein>